<proteinExistence type="predicted"/>
<name>D5BWS3_NITHN</name>
<dbReference type="OrthoDB" id="5193402at2"/>
<sequence>MGKKKTTVYLDEDLLRATKVMAARSGRREYQIVEEALRRYLGLESIRTIGARSELDEDQALVLAYREIHAERRQR</sequence>
<organism evidence="1 2">
    <name type="scientific">Nitrosococcus halophilus (strain Nc4)</name>
    <dbReference type="NCBI Taxonomy" id="472759"/>
    <lineage>
        <taxon>Bacteria</taxon>
        <taxon>Pseudomonadati</taxon>
        <taxon>Pseudomonadota</taxon>
        <taxon>Gammaproteobacteria</taxon>
        <taxon>Chromatiales</taxon>
        <taxon>Chromatiaceae</taxon>
        <taxon>Nitrosococcus</taxon>
    </lineage>
</organism>
<dbReference type="Proteomes" id="UP000001844">
    <property type="component" value="Chromosome"/>
</dbReference>
<evidence type="ECO:0000313" key="1">
    <source>
        <dbReference type="EMBL" id="ADE13804.1"/>
    </source>
</evidence>
<dbReference type="eggNOG" id="ENOG5033DV8">
    <property type="taxonomic scope" value="Bacteria"/>
</dbReference>
<keyword evidence="2" id="KW-1185">Reference proteome</keyword>
<evidence type="ECO:0008006" key="3">
    <source>
        <dbReference type="Google" id="ProtNLM"/>
    </source>
</evidence>
<dbReference type="AlphaFoldDB" id="D5BWS3"/>
<protein>
    <recommendedName>
        <fullName evidence="3">CopG domain protein DNA-binding domain protein</fullName>
    </recommendedName>
</protein>
<dbReference type="InterPro" id="IPR013321">
    <property type="entry name" value="Arc_rbn_hlx_hlx"/>
</dbReference>
<dbReference type="KEGG" id="nhl:Nhal_0622"/>
<dbReference type="CDD" id="cd21631">
    <property type="entry name" value="RHH_CopG_NikR-like"/>
    <property type="match status" value="1"/>
</dbReference>
<dbReference type="RefSeq" id="WP_013031699.1">
    <property type="nucleotide sequence ID" value="NC_013960.1"/>
</dbReference>
<dbReference type="EMBL" id="CP001798">
    <property type="protein sequence ID" value="ADE13804.1"/>
    <property type="molecule type" value="Genomic_DNA"/>
</dbReference>
<dbReference type="GO" id="GO:0006355">
    <property type="term" value="P:regulation of DNA-templated transcription"/>
    <property type="evidence" value="ECO:0007669"/>
    <property type="project" value="InterPro"/>
</dbReference>
<reference evidence="2" key="1">
    <citation type="submission" date="2010-04" db="EMBL/GenBank/DDBJ databases">
        <title>Complete genome sequence of Nitrosococcus halophilus Nc4, a salt-adapted, aerobic obligate ammonia-oxidizing sulfur purple bacterium.</title>
        <authorList>
            <consortium name="US DOE Joint Genome Institute"/>
            <person name="Campbell M.A."/>
            <person name="Malfatti S.A."/>
            <person name="Chain P.S.G."/>
            <person name="Heidelberg J.F."/>
            <person name="Ward B.B."/>
            <person name="Klotz M.G."/>
        </authorList>
    </citation>
    <scope>NUCLEOTIDE SEQUENCE [LARGE SCALE GENOMIC DNA]</scope>
    <source>
        <strain evidence="2">Nc4</strain>
    </source>
</reference>
<evidence type="ECO:0000313" key="2">
    <source>
        <dbReference type="Proteomes" id="UP000001844"/>
    </source>
</evidence>
<dbReference type="HOGENOM" id="CLU_2684239_0_0_6"/>
<gene>
    <name evidence="1" type="ordered locus">Nhal_0622</name>
</gene>
<accession>D5BWS3</accession>
<dbReference type="Gene3D" id="1.10.1220.10">
    <property type="entry name" value="Met repressor-like"/>
    <property type="match status" value="1"/>
</dbReference>